<feature type="transmembrane region" description="Helical" evidence="1">
    <location>
        <begin position="99"/>
        <end position="121"/>
    </location>
</feature>
<dbReference type="AlphaFoldDB" id="A0A934SNG8"/>
<name>A0A934SNG8_9MICO</name>
<feature type="transmembrane region" description="Helical" evidence="1">
    <location>
        <begin position="12"/>
        <end position="32"/>
    </location>
</feature>
<keyword evidence="1" id="KW-1133">Transmembrane helix</keyword>
<comment type="caution">
    <text evidence="2">The sequence shown here is derived from an EMBL/GenBank/DDBJ whole genome shotgun (WGS) entry which is preliminary data.</text>
</comment>
<accession>A0A934SNG8</accession>
<reference evidence="2" key="1">
    <citation type="submission" date="2021-01" db="EMBL/GenBank/DDBJ databases">
        <title>Lacisediminihabitans sp. nov. strain G11-30, isolated from Antarctic Soil.</title>
        <authorList>
            <person name="Li J."/>
        </authorList>
    </citation>
    <scope>NUCLEOTIDE SEQUENCE</scope>
    <source>
        <strain evidence="2">G11-30</strain>
    </source>
</reference>
<dbReference type="Pfam" id="PF12679">
    <property type="entry name" value="ABC2_membrane_2"/>
    <property type="match status" value="1"/>
</dbReference>
<dbReference type="EMBL" id="JAEPES010000004">
    <property type="protein sequence ID" value="MBK4348640.1"/>
    <property type="molecule type" value="Genomic_DNA"/>
</dbReference>
<keyword evidence="1" id="KW-0812">Transmembrane</keyword>
<evidence type="ECO:0000313" key="3">
    <source>
        <dbReference type="Proteomes" id="UP000636458"/>
    </source>
</evidence>
<feature type="transmembrane region" description="Helical" evidence="1">
    <location>
        <begin position="162"/>
        <end position="181"/>
    </location>
</feature>
<feature type="transmembrane region" description="Helical" evidence="1">
    <location>
        <begin position="44"/>
        <end position="66"/>
    </location>
</feature>
<evidence type="ECO:0000313" key="2">
    <source>
        <dbReference type="EMBL" id="MBK4348640.1"/>
    </source>
</evidence>
<protein>
    <submittedName>
        <fullName evidence="2">ABC transporter permease</fullName>
    </submittedName>
</protein>
<dbReference type="Proteomes" id="UP000636458">
    <property type="component" value="Unassembled WGS sequence"/>
</dbReference>
<keyword evidence="3" id="KW-1185">Reference proteome</keyword>
<keyword evidence="1" id="KW-0472">Membrane</keyword>
<sequence length="335" mass="35090">MRQRVRGTAWYIMLAVFFVLIFLVTGILTAVLQGTISDSDERAGASAFSTIIYFVLLLGTLVAPALSGNAINGDRDDGTLATLQVTLVSHWQIVVGKFLAAWVTALAFLVAALPFLVFTIVRGVAPLTILVSVLVLALELGVVAAIGVGLSGLIVRPLFSIVLTYLVVAVLSLGTLIAFGLGDLVNQSPTVTKVYSSTAVGDDGTALECAYTGEETGTAVRFDRVWGLLVANPYVLLADAVPADRSQAYPSDLFGIIKFGERSAQLPPKLTLTQNECTGDYGAPQVSYRKAIDSTVPGWLVGLIIQLALAGAALGGAGLRLRTPAGRLAKGSRIA</sequence>
<dbReference type="GO" id="GO:0005886">
    <property type="term" value="C:plasma membrane"/>
    <property type="evidence" value="ECO:0007669"/>
    <property type="project" value="UniProtKB-SubCell"/>
</dbReference>
<feature type="transmembrane region" description="Helical" evidence="1">
    <location>
        <begin position="299"/>
        <end position="321"/>
    </location>
</feature>
<dbReference type="GO" id="GO:0140359">
    <property type="term" value="F:ABC-type transporter activity"/>
    <property type="evidence" value="ECO:0007669"/>
    <property type="project" value="InterPro"/>
</dbReference>
<evidence type="ECO:0000256" key="1">
    <source>
        <dbReference type="SAM" id="Phobius"/>
    </source>
</evidence>
<feature type="transmembrane region" description="Helical" evidence="1">
    <location>
        <begin position="127"/>
        <end position="155"/>
    </location>
</feature>
<organism evidence="2 3">
    <name type="scientific">Lacisediminihabitans changchengi</name>
    <dbReference type="NCBI Taxonomy" id="2787634"/>
    <lineage>
        <taxon>Bacteria</taxon>
        <taxon>Bacillati</taxon>
        <taxon>Actinomycetota</taxon>
        <taxon>Actinomycetes</taxon>
        <taxon>Micrococcales</taxon>
        <taxon>Microbacteriaceae</taxon>
        <taxon>Lacisediminihabitans</taxon>
    </lineage>
</organism>
<proteinExistence type="predicted"/>
<gene>
    <name evidence="2" type="ORF">IV501_13435</name>
</gene>
<dbReference type="PANTHER" id="PTHR43471">
    <property type="entry name" value="ABC TRANSPORTER PERMEASE"/>
    <property type="match status" value="1"/>
</dbReference>